<dbReference type="AlphaFoldDB" id="A0A7R9P753"/>
<gene>
    <name evidence="1" type="ORF">TCMB3V08_LOCUS4867</name>
</gene>
<accession>A0A7R9P753</accession>
<sequence>MPMLATKGKTFLKNIPKFSCNGSQDLLKMEYIPHEYTEYYEAFYRWPTTGDNITAESDYEVEENEEEG</sequence>
<reference evidence="1" key="1">
    <citation type="submission" date="2020-11" db="EMBL/GenBank/DDBJ databases">
        <authorList>
            <person name="Tran Van P."/>
        </authorList>
    </citation>
    <scope>NUCLEOTIDE SEQUENCE</scope>
</reference>
<protein>
    <submittedName>
        <fullName evidence="1">(California timema) hypothetical protein</fullName>
    </submittedName>
</protein>
<evidence type="ECO:0000313" key="1">
    <source>
        <dbReference type="EMBL" id="CAD7572214.1"/>
    </source>
</evidence>
<proteinExistence type="predicted"/>
<dbReference type="EMBL" id="OE180890">
    <property type="protein sequence ID" value="CAD7572214.1"/>
    <property type="molecule type" value="Genomic_DNA"/>
</dbReference>
<name>A0A7R9P753_TIMCA</name>
<organism evidence="1">
    <name type="scientific">Timema californicum</name>
    <name type="common">California timema</name>
    <name type="synonym">Walking stick</name>
    <dbReference type="NCBI Taxonomy" id="61474"/>
    <lineage>
        <taxon>Eukaryota</taxon>
        <taxon>Metazoa</taxon>
        <taxon>Ecdysozoa</taxon>
        <taxon>Arthropoda</taxon>
        <taxon>Hexapoda</taxon>
        <taxon>Insecta</taxon>
        <taxon>Pterygota</taxon>
        <taxon>Neoptera</taxon>
        <taxon>Polyneoptera</taxon>
        <taxon>Phasmatodea</taxon>
        <taxon>Timematodea</taxon>
        <taxon>Timematoidea</taxon>
        <taxon>Timematidae</taxon>
        <taxon>Timema</taxon>
    </lineage>
</organism>